<sequence length="186" mass="21122">MPRSSKKEYALKVAYHLVTETGCVDGLTFDSLAAATGMSKSGLIYHFPSRHDLLVDLHHYAAKLWEREVTRVSGGKAPEDLTPAERERALVVALEREEPLVEILLNIQALSHRDHERAWDEIDERWLLNPSEDVESDDDLERLEDHVLSAGLWVYNHLSGRPISERNRAKLVARLVARAEVRGLRA</sequence>
<protein>
    <submittedName>
        <fullName evidence="4">TetR family transcriptional regulator</fullName>
    </submittedName>
</protein>
<dbReference type="Pfam" id="PF00440">
    <property type="entry name" value="TetR_N"/>
    <property type="match status" value="1"/>
</dbReference>
<keyword evidence="1 2" id="KW-0238">DNA-binding</keyword>
<dbReference type="SUPFAM" id="SSF48498">
    <property type="entry name" value="Tetracyclin repressor-like, C-terminal domain"/>
    <property type="match status" value="1"/>
</dbReference>
<dbReference type="EMBL" id="JDRS01000008">
    <property type="protein sequence ID" value="KDS93268.1"/>
    <property type="molecule type" value="Genomic_DNA"/>
</dbReference>
<feature type="DNA-binding region" description="H-T-H motif" evidence="2">
    <location>
        <begin position="28"/>
        <end position="47"/>
    </location>
</feature>
<proteinExistence type="predicted"/>
<dbReference type="RefSeq" id="WP_016663493.1">
    <property type="nucleotide sequence ID" value="NZ_KN323183.1"/>
</dbReference>
<gene>
    <name evidence="4" type="ORF">DHOM_06790</name>
</gene>
<evidence type="ECO:0000313" key="5">
    <source>
        <dbReference type="Proteomes" id="UP000030182"/>
    </source>
</evidence>
<reference evidence="4 5" key="1">
    <citation type="submission" date="2014-01" db="EMBL/GenBank/DDBJ databases">
        <title>Draft genome sequence of the multidrug-resistant clinical isolate Dermabacter hominis 1368.</title>
        <authorList>
            <person name="Albersmeier A."/>
            <person name="Bomholt C."/>
            <person name="Glaub A."/>
            <person name="Ruckert C."/>
            <person name="Soriano F."/>
            <person name="Fernandez-Natal I."/>
            <person name="Tauch A."/>
        </authorList>
    </citation>
    <scope>NUCLEOTIDE SEQUENCE [LARGE SCALE GENOMIC DNA]</scope>
    <source>
        <strain evidence="4 5">1368</strain>
    </source>
</reference>
<dbReference type="InterPro" id="IPR001647">
    <property type="entry name" value="HTH_TetR"/>
</dbReference>
<dbReference type="InterPro" id="IPR009057">
    <property type="entry name" value="Homeodomain-like_sf"/>
</dbReference>
<organism evidence="4 5">
    <name type="scientific">Dermabacter hominis 1368</name>
    <dbReference type="NCBI Taxonomy" id="1450519"/>
    <lineage>
        <taxon>Bacteria</taxon>
        <taxon>Bacillati</taxon>
        <taxon>Actinomycetota</taxon>
        <taxon>Actinomycetes</taxon>
        <taxon>Micrococcales</taxon>
        <taxon>Dermabacteraceae</taxon>
        <taxon>Dermabacter</taxon>
    </lineage>
</organism>
<evidence type="ECO:0000259" key="3">
    <source>
        <dbReference type="PROSITE" id="PS50977"/>
    </source>
</evidence>
<evidence type="ECO:0000313" key="4">
    <source>
        <dbReference type="EMBL" id="KDS93268.1"/>
    </source>
</evidence>
<comment type="caution">
    <text evidence="4">The sequence shown here is derived from an EMBL/GenBank/DDBJ whole genome shotgun (WGS) entry which is preliminary data.</text>
</comment>
<name>A0ABR4SKV8_9MICO</name>
<dbReference type="InterPro" id="IPR036271">
    <property type="entry name" value="Tet_transcr_reg_TetR-rel_C_sf"/>
</dbReference>
<accession>A0ABR4SKV8</accession>
<dbReference type="Gene3D" id="1.10.357.10">
    <property type="entry name" value="Tetracycline Repressor, domain 2"/>
    <property type="match status" value="1"/>
</dbReference>
<keyword evidence="5" id="KW-1185">Reference proteome</keyword>
<dbReference type="Proteomes" id="UP000030182">
    <property type="component" value="Unassembled WGS sequence"/>
</dbReference>
<evidence type="ECO:0000256" key="2">
    <source>
        <dbReference type="PROSITE-ProRule" id="PRU00335"/>
    </source>
</evidence>
<dbReference type="SUPFAM" id="SSF46689">
    <property type="entry name" value="Homeodomain-like"/>
    <property type="match status" value="1"/>
</dbReference>
<feature type="domain" description="HTH tetR-type" evidence="3">
    <location>
        <begin position="4"/>
        <end position="65"/>
    </location>
</feature>
<dbReference type="PROSITE" id="PS50977">
    <property type="entry name" value="HTH_TETR_2"/>
    <property type="match status" value="1"/>
</dbReference>
<evidence type="ECO:0000256" key="1">
    <source>
        <dbReference type="ARBA" id="ARBA00023125"/>
    </source>
</evidence>